<gene>
    <name evidence="2" type="ORF">EV688_11451</name>
</gene>
<dbReference type="Pfam" id="PF17131">
    <property type="entry name" value="LolA_like"/>
    <property type="match status" value="1"/>
</dbReference>
<dbReference type="OrthoDB" id="9803781at2"/>
<protein>
    <submittedName>
        <fullName evidence="2">Outer membrane lipoprotein-sorting protein</fullName>
    </submittedName>
</protein>
<dbReference type="RefSeq" id="WP_117319056.1">
    <property type="nucleotide sequence ID" value="NZ_QQSW01000018.1"/>
</dbReference>
<dbReference type="InterPro" id="IPR033399">
    <property type="entry name" value="TP_0789-like"/>
</dbReference>
<reference evidence="2 3" key="1">
    <citation type="submission" date="2019-03" db="EMBL/GenBank/DDBJ databases">
        <title>Genomic Encyclopedia of Type Strains, Phase IV (KMG-IV): sequencing the most valuable type-strain genomes for metagenomic binning, comparative biology and taxonomic classification.</title>
        <authorList>
            <person name="Goeker M."/>
        </authorList>
    </citation>
    <scope>NUCLEOTIDE SEQUENCE [LARGE SCALE GENOMIC DNA]</scope>
    <source>
        <strain evidence="2 3">DSM 23344</strain>
    </source>
</reference>
<keyword evidence="3" id="KW-1185">Reference proteome</keyword>
<evidence type="ECO:0000259" key="1">
    <source>
        <dbReference type="Pfam" id="PF17131"/>
    </source>
</evidence>
<dbReference type="AlphaFoldDB" id="A0A4R2KVS6"/>
<dbReference type="EMBL" id="SLWX01000014">
    <property type="protein sequence ID" value="TCO74338.1"/>
    <property type="molecule type" value="Genomic_DNA"/>
</dbReference>
<feature type="domain" description="Uncharacterized protein TP-0789" evidence="1">
    <location>
        <begin position="83"/>
        <end position="266"/>
    </location>
</feature>
<sequence>MTRAESRPSHDTACRSTWLFLSVCLFCLPVTGSDLTGDELARNVYERADGQDAVIAGSMTLQGENSRMRVRRTYTYQLEGENGNNRALIRFTEPGNIAETGLLVHNHADGDSDQWLYLPAAKRVRRISSDNLGGSFVQSDLYFEDLQDRRPEEDTHIYLGTEEMAGSQVHKLESIPVDASSSAYTRRISWIHPQTLVPVRIDFFKGSETPIKRFEVLRIENIQGYWTVMASRMTTLRSGHQTLMQVDAITYDQALPEDLFSIRALSDVFYEREFRE</sequence>
<comment type="caution">
    <text evidence="2">The sequence shown here is derived from an EMBL/GenBank/DDBJ whole genome shotgun (WGS) entry which is preliminary data.</text>
</comment>
<dbReference type="Proteomes" id="UP000294980">
    <property type="component" value="Unassembled WGS sequence"/>
</dbReference>
<organism evidence="2 3">
    <name type="scientific">Chromatocurvus halotolerans</name>
    <dbReference type="NCBI Taxonomy" id="1132028"/>
    <lineage>
        <taxon>Bacteria</taxon>
        <taxon>Pseudomonadati</taxon>
        <taxon>Pseudomonadota</taxon>
        <taxon>Gammaproteobacteria</taxon>
        <taxon>Cellvibrionales</taxon>
        <taxon>Halieaceae</taxon>
        <taxon>Chromatocurvus</taxon>
    </lineage>
</organism>
<dbReference type="Gene3D" id="2.50.20.10">
    <property type="entry name" value="Lipoprotein localisation LolA/LolB/LppX"/>
    <property type="match status" value="1"/>
</dbReference>
<evidence type="ECO:0000313" key="2">
    <source>
        <dbReference type="EMBL" id="TCO74338.1"/>
    </source>
</evidence>
<accession>A0A4R2KVS6</accession>
<evidence type="ECO:0000313" key="3">
    <source>
        <dbReference type="Proteomes" id="UP000294980"/>
    </source>
</evidence>
<proteinExistence type="predicted"/>
<name>A0A4R2KVS6_9GAMM</name>
<keyword evidence="2" id="KW-0449">Lipoprotein</keyword>
<dbReference type="CDD" id="cd16329">
    <property type="entry name" value="LolA_like"/>
    <property type="match status" value="1"/>
</dbReference>